<dbReference type="InterPro" id="IPR043519">
    <property type="entry name" value="NT_sf"/>
</dbReference>
<proteinExistence type="predicted"/>
<name>A0A967C2G7_9PROT</name>
<evidence type="ECO:0000313" key="2">
    <source>
        <dbReference type="Proteomes" id="UP000761264"/>
    </source>
</evidence>
<dbReference type="RefSeq" id="WP_167222829.1">
    <property type="nucleotide sequence ID" value="NZ_JAAQPH010000004.1"/>
</dbReference>
<gene>
    <name evidence="1" type="ORF">HBA54_07065</name>
</gene>
<reference evidence="1" key="1">
    <citation type="submission" date="2020-03" db="EMBL/GenBank/DDBJ databases">
        <title>Genome of Pelagibius litoralis DSM 21314T.</title>
        <authorList>
            <person name="Wang G."/>
        </authorList>
    </citation>
    <scope>NUCLEOTIDE SEQUENCE</scope>
    <source>
        <strain evidence="1">DSM 21314</strain>
    </source>
</reference>
<comment type="caution">
    <text evidence="1">The sequence shown here is derived from an EMBL/GenBank/DDBJ whole genome shotgun (WGS) entry which is preliminary data.</text>
</comment>
<dbReference type="EMBL" id="JAAQPH010000004">
    <property type="protein sequence ID" value="NIA68348.1"/>
    <property type="molecule type" value="Genomic_DNA"/>
</dbReference>
<organism evidence="1 2">
    <name type="scientific">Pelagibius litoralis</name>
    <dbReference type="NCBI Taxonomy" id="374515"/>
    <lineage>
        <taxon>Bacteria</taxon>
        <taxon>Pseudomonadati</taxon>
        <taxon>Pseudomonadota</taxon>
        <taxon>Alphaproteobacteria</taxon>
        <taxon>Rhodospirillales</taxon>
        <taxon>Rhodovibrionaceae</taxon>
        <taxon>Pelagibius</taxon>
    </lineage>
</organism>
<protein>
    <submittedName>
        <fullName evidence="1">Nucleotidyltransferase domain-containing protein</fullName>
    </submittedName>
</protein>
<dbReference type="PANTHER" id="PTHR34817:SF2">
    <property type="entry name" value="NUCLEOTIDYLTRANSFERASE"/>
    <property type="match status" value="1"/>
</dbReference>
<dbReference type="AlphaFoldDB" id="A0A967C2G7"/>
<accession>A0A967C2G7</accession>
<dbReference type="Proteomes" id="UP000761264">
    <property type="component" value="Unassembled WGS sequence"/>
</dbReference>
<evidence type="ECO:0000313" key="1">
    <source>
        <dbReference type="EMBL" id="NIA68348.1"/>
    </source>
</evidence>
<sequence>MTALACVAREPRALIAERLDEIEHAYDVRLLFAVESGSRAWGFPSPDSDYDVRFVYAHPADWYLSVDAQRDVIELPIEGEMDINGWELRKALNLLIKPNPVLLEWLRSPIVYRADGEAMVKLLDLAEKTAHQRPCGHHYLQLCRNQYRRFIEGQERVKLKKYFYALRPAVALMWLRTNPGRPLPMNLGELRAGLDLPAGLSTFLDEMLARKALTREMGEGPRLVMLDALIEEEIARAERVLPDAEAPSADLHREANCLFRDLVLGR</sequence>
<keyword evidence="2" id="KW-1185">Reference proteome</keyword>
<dbReference type="PANTHER" id="PTHR34817">
    <property type="entry name" value="NUCLEOTIDYLTRANSFERASE"/>
    <property type="match status" value="1"/>
</dbReference>
<dbReference type="Pfam" id="PF10127">
    <property type="entry name" value="RlaP"/>
    <property type="match status" value="1"/>
</dbReference>
<dbReference type="InterPro" id="IPR018775">
    <property type="entry name" value="RlaP"/>
</dbReference>
<dbReference type="SUPFAM" id="SSF81301">
    <property type="entry name" value="Nucleotidyltransferase"/>
    <property type="match status" value="1"/>
</dbReference>